<evidence type="ECO:0008006" key="3">
    <source>
        <dbReference type="Google" id="ProtNLM"/>
    </source>
</evidence>
<name>A0A931BG55_9BACT</name>
<dbReference type="PROSITE" id="PS51257">
    <property type="entry name" value="PROKAR_LIPOPROTEIN"/>
    <property type="match status" value="1"/>
</dbReference>
<organism evidence="1 2">
    <name type="scientific">Hymenobacter properus</name>
    <dbReference type="NCBI Taxonomy" id="2791026"/>
    <lineage>
        <taxon>Bacteria</taxon>
        <taxon>Pseudomonadati</taxon>
        <taxon>Bacteroidota</taxon>
        <taxon>Cytophagia</taxon>
        <taxon>Cytophagales</taxon>
        <taxon>Hymenobacteraceae</taxon>
        <taxon>Hymenobacter</taxon>
    </lineage>
</organism>
<comment type="caution">
    <text evidence="1">The sequence shown here is derived from an EMBL/GenBank/DDBJ whole genome shotgun (WGS) entry which is preliminary data.</text>
</comment>
<protein>
    <recommendedName>
        <fullName evidence="3">Lipoprotein</fullName>
    </recommendedName>
</protein>
<keyword evidence="2" id="KW-1185">Reference proteome</keyword>
<accession>A0A931BG55</accession>
<dbReference type="RefSeq" id="WP_196286159.1">
    <property type="nucleotide sequence ID" value="NZ_JADQDP010000002.1"/>
</dbReference>
<reference evidence="1 2" key="1">
    <citation type="submission" date="2020-11" db="EMBL/GenBank/DDBJ databases">
        <authorList>
            <person name="Kim M.K."/>
        </authorList>
    </citation>
    <scope>NUCLEOTIDE SEQUENCE [LARGE SCALE GENOMIC DNA]</scope>
    <source>
        <strain evidence="1 2">BT439</strain>
    </source>
</reference>
<gene>
    <name evidence="1" type="ORF">I2I01_09250</name>
</gene>
<evidence type="ECO:0000313" key="2">
    <source>
        <dbReference type="Proteomes" id="UP000645610"/>
    </source>
</evidence>
<proteinExistence type="predicted"/>
<dbReference type="EMBL" id="JADQDP010000002">
    <property type="protein sequence ID" value="MBF9141818.1"/>
    <property type="molecule type" value="Genomic_DNA"/>
</dbReference>
<dbReference type="Proteomes" id="UP000645610">
    <property type="component" value="Unassembled WGS sequence"/>
</dbReference>
<sequence>MTTAQRLCGWGLGAAGLLLTACDDGPEVRFAQPFPAQAADMASFPPRHRGVYTAADSGKSLCIGRTAVWRQELQRVMGSRRQADSALHYHLHTDTTYEQDGHLHYVHLMGRDSVRDSWLWIDTIFSLVGAEAGKLRRFQGRYYLNNPTDANDKWRVERLEIDGTRLNWQTLGADTLRLLVLNRGTVRYRRENGALTSIRLAPATAAQARQLGRSAGLWETQETYQRRH</sequence>
<evidence type="ECO:0000313" key="1">
    <source>
        <dbReference type="EMBL" id="MBF9141818.1"/>
    </source>
</evidence>
<dbReference type="AlphaFoldDB" id="A0A931BG55"/>